<dbReference type="PANTHER" id="PTHR10948">
    <property type="entry name" value="TRANSPOSASE"/>
    <property type="match status" value="1"/>
</dbReference>
<evidence type="ECO:0000313" key="8">
    <source>
        <dbReference type="Proteomes" id="UP000255411"/>
    </source>
</evidence>
<dbReference type="EMBL" id="CP022601">
    <property type="protein sequence ID" value="AXJ14172.1"/>
    <property type="molecule type" value="Genomic_DNA"/>
</dbReference>
<dbReference type="GO" id="GO:0005829">
    <property type="term" value="C:cytosol"/>
    <property type="evidence" value="ECO:0007669"/>
    <property type="project" value="TreeGrafter"/>
</dbReference>
<dbReference type="PROSITE" id="PS50994">
    <property type="entry name" value="INTEGRASE"/>
    <property type="match status" value="1"/>
</dbReference>
<dbReference type="InterPro" id="IPR001584">
    <property type="entry name" value="Integrase_cat-core"/>
</dbReference>
<dbReference type="AlphaFoldDB" id="A0A345VHQ7"/>
<gene>
    <name evidence="2" type="ORF">Sp14A_03250</name>
    <name evidence="3" type="ORF">Sp14A_11700</name>
    <name evidence="4" type="ORF">Sp14A_12890</name>
    <name evidence="5" type="ORF">Sp14A_20160</name>
    <name evidence="6" type="ORF">Sp14A_20930</name>
    <name evidence="7" type="ORF">Sp14A_22900</name>
</gene>
<proteinExistence type="predicted"/>
<dbReference type="EMBL" id="CP022601">
    <property type="protein sequence ID" value="AXJ13085.1"/>
    <property type="molecule type" value="Genomic_DNA"/>
</dbReference>
<evidence type="ECO:0000313" key="7">
    <source>
        <dbReference type="EMBL" id="AXJ14172.1"/>
    </source>
</evidence>
<dbReference type="EMBL" id="CP022601">
    <property type="protein sequence ID" value="AXJ13202.1"/>
    <property type="molecule type" value="Genomic_DNA"/>
</dbReference>
<dbReference type="EMBL" id="CP022601">
    <property type="protein sequence ID" value="AXJ13901.1"/>
    <property type="molecule type" value="Genomic_DNA"/>
</dbReference>
<reference evidence="2 8" key="1">
    <citation type="submission" date="2017-07" db="EMBL/GenBank/DDBJ databases">
        <title>Streptococcus pluranimalium as cause of bovine abortion.</title>
        <authorList>
            <person name="Rodriguez Campos S."/>
            <person name="Gobeli Brawand S."/>
            <person name="Brodard I."/>
            <person name="Rychener L."/>
            <person name="Perreten V."/>
        </authorList>
    </citation>
    <scope>NUCLEOTIDE SEQUENCE [LARGE SCALE GENOMIC DNA]</scope>
    <source>
        <strain evidence="2 8">14A0014</strain>
    </source>
</reference>
<dbReference type="PANTHER" id="PTHR10948:SF23">
    <property type="entry name" value="TRANSPOSASE INSI FOR INSERTION SEQUENCE ELEMENT IS30A-RELATED"/>
    <property type="match status" value="1"/>
</dbReference>
<dbReference type="GO" id="GO:0003676">
    <property type="term" value="F:nucleic acid binding"/>
    <property type="evidence" value="ECO:0007669"/>
    <property type="project" value="InterPro"/>
</dbReference>
<organism evidence="2 8">
    <name type="scientific">Streptococcus pluranimalium</name>
    <dbReference type="NCBI Taxonomy" id="82348"/>
    <lineage>
        <taxon>Bacteria</taxon>
        <taxon>Bacillati</taxon>
        <taxon>Bacillota</taxon>
        <taxon>Bacilli</taxon>
        <taxon>Lactobacillales</taxon>
        <taxon>Streptococcaceae</taxon>
        <taxon>Streptococcus</taxon>
    </lineage>
</organism>
<dbReference type="RefSeq" id="WP_115129662.1">
    <property type="nucleotide sequence ID" value="NZ_CP022601.1"/>
</dbReference>
<dbReference type="EMBL" id="CP022601">
    <property type="protein sequence ID" value="AXJ12259.1"/>
    <property type="molecule type" value="Genomic_DNA"/>
</dbReference>
<name>A0A345VHQ7_9STRE</name>
<dbReference type="GO" id="GO:0032196">
    <property type="term" value="P:transposition"/>
    <property type="evidence" value="ECO:0007669"/>
    <property type="project" value="TreeGrafter"/>
</dbReference>
<dbReference type="InterPro" id="IPR051917">
    <property type="entry name" value="Transposase-Integrase"/>
</dbReference>
<dbReference type="EMBL" id="CP022601">
    <property type="protein sequence ID" value="AXJ13977.1"/>
    <property type="molecule type" value="Genomic_DNA"/>
</dbReference>
<protein>
    <recommendedName>
        <fullName evidence="1">Integrase catalytic domain-containing protein</fullName>
    </recommendedName>
</protein>
<dbReference type="Gene3D" id="3.30.420.10">
    <property type="entry name" value="Ribonuclease H-like superfamily/Ribonuclease H"/>
    <property type="match status" value="1"/>
</dbReference>
<dbReference type="SUPFAM" id="SSF53098">
    <property type="entry name" value="Ribonuclease H-like"/>
    <property type="match status" value="1"/>
</dbReference>
<dbReference type="InterPro" id="IPR036397">
    <property type="entry name" value="RNaseH_sf"/>
</dbReference>
<evidence type="ECO:0000313" key="4">
    <source>
        <dbReference type="EMBL" id="AXJ13202.1"/>
    </source>
</evidence>
<dbReference type="NCBIfam" id="NF033563">
    <property type="entry name" value="transpos_IS30"/>
    <property type="match status" value="1"/>
</dbReference>
<accession>A0A345VHQ7</accession>
<dbReference type="InterPro" id="IPR012337">
    <property type="entry name" value="RNaseH-like_sf"/>
</dbReference>
<sequence>MTYTHLTTNELVMIEAYYQAGATVSAIVASLGRSKQTIYNVIHYLEAGHTAYEYYEHYKANKKRCGRRKTQLANSVKVFIHNYLERDWSLDVIKGTYPDKIPCSMRTLYRLVDRGIFDKEDLPWKGKRKLNGKKETRGKQAFRRDIRERAKLFPDFDSEFGHLEGDTIVGKNHKSAVITLVEKQSKAIITLQTDGRKASDIERSLNRWLSHFPRYLFKSITFDCGKEFSNWKSISNQNDIDIFFADPGCPGQRGLNEHSNGLLRRHGLPKQMDFNGISQDVLSAIADKRNRIPRKSLNYQTPYQVFLSNINSLT</sequence>
<evidence type="ECO:0000259" key="1">
    <source>
        <dbReference type="PROSITE" id="PS50994"/>
    </source>
</evidence>
<dbReference type="GO" id="GO:0004803">
    <property type="term" value="F:transposase activity"/>
    <property type="evidence" value="ECO:0007669"/>
    <property type="project" value="TreeGrafter"/>
</dbReference>
<evidence type="ECO:0000313" key="6">
    <source>
        <dbReference type="EMBL" id="AXJ13977.1"/>
    </source>
</evidence>
<feature type="domain" description="Integrase catalytic" evidence="1">
    <location>
        <begin position="150"/>
        <end position="310"/>
    </location>
</feature>
<dbReference type="InterPro" id="IPR053392">
    <property type="entry name" value="Transposase_IS30-like"/>
</dbReference>
<evidence type="ECO:0000313" key="3">
    <source>
        <dbReference type="EMBL" id="AXJ13085.1"/>
    </source>
</evidence>
<dbReference type="GO" id="GO:0015074">
    <property type="term" value="P:DNA integration"/>
    <property type="evidence" value="ECO:0007669"/>
    <property type="project" value="InterPro"/>
</dbReference>
<dbReference type="Proteomes" id="UP000255411">
    <property type="component" value="Chromosome"/>
</dbReference>
<evidence type="ECO:0000313" key="5">
    <source>
        <dbReference type="EMBL" id="AXJ13901.1"/>
    </source>
</evidence>
<evidence type="ECO:0000313" key="2">
    <source>
        <dbReference type="EMBL" id="AXJ12259.1"/>
    </source>
</evidence>